<dbReference type="GO" id="GO:0004560">
    <property type="term" value="F:alpha-L-fucosidase activity"/>
    <property type="evidence" value="ECO:0007669"/>
    <property type="project" value="InterPro"/>
</dbReference>
<evidence type="ECO:0000313" key="2">
    <source>
        <dbReference type="EMBL" id="GAL80674.1"/>
    </source>
</evidence>
<name>A0A090WZ11_9FLAO</name>
<dbReference type="Proteomes" id="UP000029643">
    <property type="component" value="Unassembled WGS sequence"/>
</dbReference>
<feature type="domain" description="Glycoside hydrolase family 29 N-terminal" evidence="1">
    <location>
        <begin position="13"/>
        <end position="51"/>
    </location>
</feature>
<dbReference type="EMBL" id="BBNU01000011">
    <property type="protein sequence ID" value="GAL80674.1"/>
    <property type="molecule type" value="Genomic_DNA"/>
</dbReference>
<comment type="caution">
    <text evidence="2">The sequence shown here is derived from an EMBL/GenBank/DDBJ whole genome shotgun (WGS) entry which is preliminary data.</text>
</comment>
<accession>A0A090WZ11</accession>
<proteinExistence type="predicted"/>
<evidence type="ECO:0000259" key="1">
    <source>
        <dbReference type="Pfam" id="PF01120"/>
    </source>
</evidence>
<dbReference type="AlphaFoldDB" id="A0A090WZ11"/>
<dbReference type="Pfam" id="PF01120">
    <property type="entry name" value="Alpha_L_fucos"/>
    <property type="match status" value="1"/>
</dbReference>
<evidence type="ECO:0000313" key="3">
    <source>
        <dbReference type="Proteomes" id="UP000029643"/>
    </source>
</evidence>
<sequence>MLLSCSSKKGSKAKELSTPKYTADWESLQKYEVPEWYKDLKFGIYFHWGTIFCTGI</sequence>
<gene>
    <name evidence="2" type="ORF">JCM19274_1300</name>
</gene>
<dbReference type="GO" id="GO:0005975">
    <property type="term" value="P:carbohydrate metabolic process"/>
    <property type="evidence" value="ECO:0007669"/>
    <property type="project" value="InterPro"/>
</dbReference>
<organism evidence="2 3">
    <name type="scientific">Algibacter lectus</name>
    <dbReference type="NCBI Taxonomy" id="221126"/>
    <lineage>
        <taxon>Bacteria</taxon>
        <taxon>Pseudomonadati</taxon>
        <taxon>Bacteroidota</taxon>
        <taxon>Flavobacteriia</taxon>
        <taxon>Flavobacteriales</taxon>
        <taxon>Flavobacteriaceae</taxon>
        <taxon>Algibacter</taxon>
    </lineage>
</organism>
<dbReference type="InterPro" id="IPR017853">
    <property type="entry name" value="GH"/>
</dbReference>
<dbReference type="InterPro" id="IPR057739">
    <property type="entry name" value="Glyco_hydro_29_N"/>
</dbReference>
<dbReference type="Gene3D" id="3.20.20.80">
    <property type="entry name" value="Glycosidases"/>
    <property type="match status" value="1"/>
</dbReference>
<protein>
    <recommendedName>
        <fullName evidence="1">Glycoside hydrolase family 29 N-terminal domain-containing protein</fullName>
    </recommendedName>
</protein>
<reference evidence="2 3" key="1">
    <citation type="journal article" date="2014" name="Genome Announc.">
        <title>Draft Genome Sequences of Marine Flavobacterium Algibacter lectus Strains SS8 and NR4.</title>
        <authorList>
            <person name="Takatani N."/>
            <person name="Nakanishi M."/>
            <person name="Meirelles P."/>
            <person name="Mino S."/>
            <person name="Suda W."/>
            <person name="Oshima K."/>
            <person name="Hattori M."/>
            <person name="Ohkuma M."/>
            <person name="Hosokawa M."/>
            <person name="Miyashita K."/>
            <person name="Thompson F.L."/>
            <person name="Niwa A."/>
            <person name="Sawabe T."/>
            <person name="Sawabe T."/>
        </authorList>
    </citation>
    <scope>NUCLEOTIDE SEQUENCE [LARGE SCALE GENOMIC DNA]</scope>
    <source>
        <strain evidence="3">JCM19274</strain>
    </source>
</reference>
<dbReference type="SUPFAM" id="SSF51445">
    <property type="entry name" value="(Trans)glycosidases"/>
    <property type="match status" value="1"/>
</dbReference>